<dbReference type="SUPFAM" id="SSF47473">
    <property type="entry name" value="EF-hand"/>
    <property type="match status" value="1"/>
</dbReference>
<gene>
    <name evidence="6" type="ORF">SASPL_114451</name>
</gene>
<dbReference type="Proteomes" id="UP000298416">
    <property type="component" value="Unassembled WGS sequence"/>
</dbReference>
<evidence type="ECO:0000256" key="3">
    <source>
        <dbReference type="ARBA" id="ARBA00022837"/>
    </source>
</evidence>
<evidence type="ECO:0000259" key="5">
    <source>
        <dbReference type="PROSITE" id="PS50222"/>
    </source>
</evidence>
<dbReference type="PROSITE" id="PS50222">
    <property type="entry name" value="EF_HAND_2"/>
    <property type="match status" value="2"/>
</dbReference>
<dbReference type="InterPro" id="IPR039647">
    <property type="entry name" value="EF_hand_pair_protein_CML-like"/>
</dbReference>
<feature type="compositionally biased region" description="Low complexity" evidence="4">
    <location>
        <begin position="11"/>
        <end position="34"/>
    </location>
</feature>
<accession>A0A8X8Y5M1</accession>
<protein>
    <recommendedName>
        <fullName evidence="5">EF-hand domain-containing protein</fullName>
    </recommendedName>
</protein>
<keyword evidence="3" id="KW-0106">Calcium</keyword>
<evidence type="ECO:0000313" key="6">
    <source>
        <dbReference type="EMBL" id="KAG6424040.1"/>
    </source>
</evidence>
<keyword evidence="7" id="KW-1185">Reference proteome</keyword>
<evidence type="ECO:0000313" key="7">
    <source>
        <dbReference type="Proteomes" id="UP000298416"/>
    </source>
</evidence>
<dbReference type="CDD" id="cd00051">
    <property type="entry name" value="EFh"/>
    <property type="match status" value="1"/>
</dbReference>
<evidence type="ECO:0000256" key="4">
    <source>
        <dbReference type="SAM" id="MobiDB-lite"/>
    </source>
</evidence>
<dbReference type="SMART" id="SM00054">
    <property type="entry name" value="EFh"/>
    <property type="match status" value="3"/>
</dbReference>
<keyword evidence="2" id="KW-0677">Repeat</keyword>
<reference evidence="6" key="1">
    <citation type="submission" date="2018-01" db="EMBL/GenBank/DDBJ databases">
        <authorList>
            <person name="Mao J.F."/>
        </authorList>
    </citation>
    <scope>NUCLEOTIDE SEQUENCE</scope>
    <source>
        <strain evidence="6">Huo1</strain>
        <tissue evidence="6">Leaf</tissue>
    </source>
</reference>
<evidence type="ECO:0000256" key="1">
    <source>
        <dbReference type="ARBA" id="ARBA00022723"/>
    </source>
</evidence>
<name>A0A8X8Y5M1_SALSN</name>
<dbReference type="Gene3D" id="1.10.238.10">
    <property type="entry name" value="EF-hand"/>
    <property type="match status" value="2"/>
</dbReference>
<proteinExistence type="predicted"/>
<dbReference type="InterPro" id="IPR018247">
    <property type="entry name" value="EF_Hand_1_Ca_BS"/>
</dbReference>
<dbReference type="GO" id="GO:0005509">
    <property type="term" value="F:calcium ion binding"/>
    <property type="evidence" value="ECO:0007669"/>
    <property type="project" value="InterPro"/>
</dbReference>
<dbReference type="FunFam" id="1.10.238.10:FF:000003">
    <property type="entry name" value="Calmodulin A"/>
    <property type="match status" value="1"/>
</dbReference>
<dbReference type="InterPro" id="IPR011992">
    <property type="entry name" value="EF-hand-dom_pair"/>
</dbReference>
<dbReference type="InterPro" id="IPR002048">
    <property type="entry name" value="EF_hand_dom"/>
</dbReference>
<dbReference type="Pfam" id="PF13833">
    <property type="entry name" value="EF-hand_8"/>
    <property type="match status" value="1"/>
</dbReference>
<feature type="domain" description="EF-hand" evidence="5">
    <location>
        <begin position="74"/>
        <end position="109"/>
    </location>
</feature>
<dbReference type="EMBL" id="PNBA02000005">
    <property type="protein sequence ID" value="KAG6424040.1"/>
    <property type="molecule type" value="Genomic_DNA"/>
</dbReference>
<dbReference type="PROSITE" id="PS00018">
    <property type="entry name" value="EF_HAND_1"/>
    <property type="match status" value="2"/>
</dbReference>
<evidence type="ECO:0000256" key="2">
    <source>
        <dbReference type="ARBA" id="ARBA00022737"/>
    </source>
</evidence>
<feature type="domain" description="EF-hand" evidence="5">
    <location>
        <begin position="38"/>
        <end position="73"/>
    </location>
</feature>
<reference evidence="6" key="2">
    <citation type="submission" date="2020-08" db="EMBL/GenBank/DDBJ databases">
        <title>Plant Genome Project.</title>
        <authorList>
            <person name="Zhang R.-G."/>
        </authorList>
    </citation>
    <scope>NUCLEOTIDE SEQUENCE</scope>
    <source>
        <strain evidence="6">Huo1</strain>
        <tissue evidence="6">Leaf</tissue>
    </source>
</reference>
<sequence length="180" mass="19898">MEAVKCFFSFSPKKQASSIKPKSKSASTSGSERSSMSREEEEMREVFRRFDSDSDGKISAAEIRGHLESVGEYMSCEEAEGIICHLDSDNDKLVDMEDFLRMMGGGQEEEDLIAAFGVYEWEGTGRITARSLQRVLGQLGDPRSYDECVAMIGVFDSEGEGGIGFHQFQQMMTPTPASTS</sequence>
<dbReference type="PANTHER" id="PTHR10891">
    <property type="entry name" value="EF-HAND CALCIUM-BINDING DOMAIN CONTAINING PROTEIN"/>
    <property type="match status" value="1"/>
</dbReference>
<organism evidence="6">
    <name type="scientific">Salvia splendens</name>
    <name type="common">Scarlet sage</name>
    <dbReference type="NCBI Taxonomy" id="180675"/>
    <lineage>
        <taxon>Eukaryota</taxon>
        <taxon>Viridiplantae</taxon>
        <taxon>Streptophyta</taxon>
        <taxon>Embryophyta</taxon>
        <taxon>Tracheophyta</taxon>
        <taxon>Spermatophyta</taxon>
        <taxon>Magnoliopsida</taxon>
        <taxon>eudicotyledons</taxon>
        <taxon>Gunneridae</taxon>
        <taxon>Pentapetalae</taxon>
        <taxon>asterids</taxon>
        <taxon>lamiids</taxon>
        <taxon>Lamiales</taxon>
        <taxon>Lamiaceae</taxon>
        <taxon>Nepetoideae</taxon>
        <taxon>Mentheae</taxon>
        <taxon>Salviinae</taxon>
        <taxon>Salvia</taxon>
        <taxon>Salvia subgen. Calosphace</taxon>
        <taxon>core Calosphace</taxon>
    </lineage>
</organism>
<feature type="region of interest" description="Disordered" evidence="4">
    <location>
        <begin position="1"/>
        <end position="49"/>
    </location>
</feature>
<dbReference type="OrthoDB" id="26525at2759"/>
<comment type="caution">
    <text evidence="6">The sequence shown here is derived from an EMBL/GenBank/DDBJ whole genome shotgun (WGS) entry which is preliminary data.</text>
</comment>
<dbReference type="AlphaFoldDB" id="A0A8X8Y5M1"/>
<keyword evidence="1" id="KW-0479">Metal-binding</keyword>
<dbReference type="Pfam" id="PF13499">
    <property type="entry name" value="EF-hand_7"/>
    <property type="match status" value="1"/>
</dbReference>